<dbReference type="Pfam" id="PF02138">
    <property type="entry name" value="Beach"/>
    <property type="match status" value="1"/>
</dbReference>
<accession>A0A077ZZB1</accession>
<dbReference type="PROSITE" id="PS51783">
    <property type="entry name" value="PH_BEACH"/>
    <property type="match status" value="1"/>
</dbReference>
<feature type="compositionally biased region" description="Low complexity" evidence="2">
    <location>
        <begin position="255"/>
        <end position="281"/>
    </location>
</feature>
<proteinExistence type="predicted"/>
<dbReference type="SUPFAM" id="SSF50729">
    <property type="entry name" value="PH domain-like"/>
    <property type="match status" value="1"/>
</dbReference>
<evidence type="ECO:0000313" key="6">
    <source>
        <dbReference type="Proteomes" id="UP000039865"/>
    </source>
</evidence>
<dbReference type="EMBL" id="CCKQ01004129">
    <property type="protein sequence ID" value="CDW75265.1"/>
    <property type="molecule type" value="Genomic_DNA"/>
</dbReference>
<feature type="region of interest" description="Disordered" evidence="2">
    <location>
        <begin position="255"/>
        <end position="282"/>
    </location>
</feature>
<keyword evidence="1" id="KW-0175">Coiled coil</keyword>
<organism evidence="5 6">
    <name type="scientific">Stylonychia lemnae</name>
    <name type="common">Ciliate</name>
    <dbReference type="NCBI Taxonomy" id="5949"/>
    <lineage>
        <taxon>Eukaryota</taxon>
        <taxon>Sar</taxon>
        <taxon>Alveolata</taxon>
        <taxon>Ciliophora</taxon>
        <taxon>Intramacronucleata</taxon>
        <taxon>Spirotrichea</taxon>
        <taxon>Stichotrichia</taxon>
        <taxon>Sporadotrichida</taxon>
        <taxon>Oxytrichidae</taxon>
        <taxon>Stylonychinae</taxon>
        <taxon>Stylonychia</taxon>
    </lineage>
</organism>
<dbReference type="Pfam" id="PF14844">
    <property type="entry name" value="PH_BEACH"/>
    <property type="match status" value="1"/>
</dbReference>
<dbReference type="InterPro" id="IPR001680">
    <property type="entry name" value="WD40_rpt"/>
</dbReference>
<protein>
    <submittedName>
        <fullName evidence="5">Beach domain-containing protein</fullName>
    </submittedName>
</protein>
<dbReference type="InterPro" id="IPR036322">
    <property type="entry name" value="WD40_repeat_dom_sf"/>
</dbReference>
<gene>
    <name evidence="5" type="primary">Contig15106.g16107</name>
    <name evidence="5" type="ORF">STYLEM_4252</name>
</gene>
<dbReference type="InterPro" id="IPR015943">
    <property type="entry name" value="WD40/YVTN_repeat-like_dom_sf"/>
</dbReference>
<feature type="coiled-coil region" evidence="1">
    <location>
        <begin position="997"/>
        <end position="1029"/>
    </location>
</feature>
<dbReference type="PANTHER" id="PTHR13743:SF163">
    <property type="entry name" value="BEACH DOMAIN-CONTAINING PROTEIN"/>
    <property type="match status" value="1"/>
</dbReference>
<dbReference type="OMA" id="QHDFLYY"/>
<dbReference type="PROSITE" id="PS50197">
    <property type="entry name" value="BEACH"/>
    <property type="match status" value="1"/>
</dbReference>
<dbReference type="SUPFAM" id="SSF50978">
    <property type="entry name" value="WD40 repeat-like"/>
    <property type="match status" value="1"/>
</dbReference>
<evidence type="ECO:0000313" key="5">
    <source>
        <dbReference type="EMBL" id="CDW75265.1"/>
    </source>
</evidence>
<dbReference type="InterPro" id="IPR036372">
    <property type="entry name" value="BEACH_dom_sf"/>
</dbReference>
<dbReference type="OrthoDB" id="26681at2759"/>
<dbReference type="SMART" id="SM01026">
    <property type="entry name" value="Beach"/>
    <property type="match status" value="1"/>
</dbReference>
<feature type="domain" description="BEACH" evidence="3">
    <location>
        <begin position="3241"/>
        <end position="3537"/>
    </location>
</feature>
<dbReference type="PANTHER" id="PTHR13743">
    <property type="entry name" value="BEIGE/BEACH-RELATED"/>
    <property type="match status" value="1"/>
</dbReference>
<evidence type="ECO:0000259" key="3">
    <source>
        <dbReference type="PROSITE" id="PS50197"/>
    </source>
</evidence>
<dbReference type="SMART" id="SM00320">
    <property type="entry name" value="WD40"/>
    <property type="match status" value="2"/>
</dbReference>
<dbReference type="InParanoid" id="A0A077ZZB1"/>
<dbReference type="InterPro" id="IPR050865">
    <property type="entry name" value="BEACH_Domain"/>
</dbReference>
<name>A0A077ZZB1_STYLE</name>
<dbReference type="Gene3D" id="2.130.10.10">
    <property type="entry name" value="YVTN repeat-like/Quinoprotein amine dehydrogenase"/>
    <property type="match status" value="1"/>
</dbReference>
<dbReference type="Gene3D" id="2.30.29.30">
    <property type="entry name" value="Pleckstrin-homology domain (PH domain)/Phosphotyrosine-binding domain (PTB)"/>
    <property type="match status" value="1"/>
</dbReference>
<feature type="domain" description="BEACH-type PH" evidence="4">
    <location>
        <begin position="3116"/>
        <end position="3226"/>
    </location>
</feature>
<evidence type="ECO:0000256" key="1">
    <source>
        <dbReference type="SAM" id="Coils"/>
    </source>
</evidence>
<dbReference type="SUPFAM" id="SSF81837">
    <property type="entry name" value="BEACH domain"/>
    <property type="match status" value="1"/>
</dbReference>
<dbReference type="Gene3D" id="1.10.1540.10">
    <property type="entry name" value="BEACH domain"/>
    <property type="match status" value="1"/>
</dbReference>
<dbReference type="Proteomes" id="UP000039865">
    <property type="component" value="Unassembled WGS sequence"/>
</dbReference>
<evidence type="ECO:0000259" key="4">
    <source>
        <dbReference type="PROSITE" id="PS51783"/>
    </source>
</evidence>
<evidence type="ECO:0000256" key="2">
    <source>
        <dbReference type="SAM" id="MobiDB-lite"/>
    </source>
</evidence>
<dbReference type="InterPro" id="IPR023362">
    <property type="entry name" value="PH-BEACH_dom"/>
</dbReference>
<dbReference type="InterPro" id="IPR000409">
    <property type="entry name" value="BEACH_dom"/>
</dbReference>
<dbReference type="InterPro" id="IPR011993">
    <property type="entry name" value="PH-like_dom_sf"/>
</dbReference>
<dbReference type="CDD" id="cd06071">
    <property type="entry name" value="Beach"/>
    <property type="match status" value="1"/>
</dbReference>
<keyword evidence="6" id="KW-1185">Reference proteome</keyword>
<reference evidence="5 6" key="1">
    <citation type="submission" date="2014-06" db="EMBL/GenBank/DDBJ databases">
        <authorList>
            <person name="Swart Estienne"/>
        </authorList>
    </citation>
    <scope>NUCLEOTIDE SEQUENCE [LARGE SCALE GENOMIC DNA]</scope>
    <source>
        <strain evidence="5 6">130c</strain>
    </source>
</reference>
<sequence length="4029" mass="475652">MNHTPFNKFVEAYQSMQMLEEKLSYLKEQFAFDPLNYDLGHTQVNQAAISLQAHMVNSLNFEQFEFIIYALQDILKNYLSQGSSEDSRQSCRVSDILTLLAPIQSLIILSLAKCYTQLLISEFFDSQNYDAERVYIMQNAFDIIGELASFLITHYAGKLKPGFRPQLQLKIQDCLTILQNHNERELFNRTLSSINTKKNNNIDKKKVLNRFLSSEDDSRNTLVPESQRAVISATRPSQPEMFKYKKIAFGSERQSQNQQMQNQVGSGLQTQQASGQTQGSQNFNETDKKAIESLFYSLIQISNSLLQEAQNSKQPNQIESLLNSQFIPIMLLVKQYELIFFDSFQNLQMKRRIIGGDNYEFNLLMHDVHTAAPFQNYSLITLLLRSFLKANKVMQTHQIQYQQSQIVFDKIRHSKNVSISSKNEFQHQSITNSASLLKKNDITAKIIDDITQRQIIYYLVHYDLGRQQHKRQEEEQKKSQIIIEEQKKIAQPTLKRQKTVGLLSIRTQSLNSSIANDPLLSSNKLRQIRSPLNNPLNDIQSPSVFIKNLVGLGNTQDDVTPSETVSREPLRIERITDEGTSKIFSREMAAKKTVDNQLKQNDQPDPIQVLRQPQSYRDHFKSSDLIHSSEALINLSEARINWIRVSHTLMELQIETLKQQFGLDRENIKVQFLFDRMFDLLKITLYFICQFKHHQELFYRIDDLQEIADTELYPCFLANTFQIVRIQFLIFTNQMMTITQGDNQHLQETFYDEYLDIITLLSIGLYDDVDKNFMLKIYYNLFFEKICQRGTPKQLFMTIPHLLNFFNSFCKFQLINHYIIVYPQKRIKDVEAIDYLRQKKNYKILYKKLMALDQTSRQTVSTPQTNTNRIKPDVEVNMILFQQLVLGTISLLAHYNQKKNDLCWREIETIINFNYSTELNQAKLYQYLKLVLLIMRSQQAPNNQEIFTILMDENDKDLLLERKFWSLAASSKDENFNKSIWESIIQKLRSYLKFQYDKQQKKQNEQAQNNNNNNQNQQLREEIQQLIARNLSVIQPDNRQGGAGANADVISEGVFNMYKRFLMYGIQNNDICNQLYKLLLEFVRDIMDILDLNSYDLALVITKHILISKDKTRDQDEVLIILSEILKRLNPFINHWTTKQAQNQQQTHNRYRNIIDSEQFSNYREHDKIKNNEKIRTFIAVAVSVLTNYIDFRENFRFEKSLEMLQKRIFFDDILVNMRRLIIRSRSQAQKFVDQIIRICLFTRIEPQVVPIYDHTSKSEQDYMIQKNQRYSNAKFIDYLLHLIVDITEQMADTNACVPIVMSFIKAITKEMAQSSNIQCLILAKSINTNMVKNFKKIMIYIREKVEFQNDFEFIDGLKLLLEKTLAAIPNPMIYKEFFSFLREIFYYNKDMDQVDCQLAGDVLEILNNLMKNKGSDQIIEKKSKLSVQKFLMNDYFYISDYSPGIILTDNFKPPQDCFYLTMLFNIDMKMVRQQYEEKKTDSICLTLFTIKNVTDPFQDPLPIYVQTYQDNFKLFDFVEKIDDNWHLLIVQFKYKQHKLSSDEYKIKIFIDSVSRPIGLSVDMKYQKNSQYDKGMKIKSNEIFQGRLSFIFGFTKFNLDKNLNDNDMREGFKMFIFNQIQKKHIINLSPQDLTNFFKSRQIKHPKDFPKEFECLNDLNEQIILKHHAAIELNFITAIHAIRPHQTFVGLGGFKLMYPLFEKSLQSNLSKFQKSDIWKNLFKILRTLMNVEPGHVSRLFRNKNLIEILKYCLIRGGLQNILTRDLINYVIQLLSDIRTNDSNNELEGFYKRYLYDIILCPKFCFLNYTDSSRLRKEIKVFVEVADNLYAIFQDQYFKPSYKNSNIMRLLASEECYQLLMKLIQKFSSVQYIKQTNKIAKILIKIAITIGYKEGFMRLIDIIQKNHIDKVPLEKTTTNTLLKILLGIISDPMFTRSPLIQVFKMKSNIDLLDKHLVQLKPMNEYNQGELDKIRDSIIALTFKIEYDTFTKFNDSFRARLPPERAISSHQPRSLSQDDRNMFINRTFDQIKKNKEPMPMQKTVCTLLMISFEQAFRDMQKNQGSPHKIQIRYNPQSLIEIAKHRNFIDLINSKYFDKDIFNKVKELFYLFDFNTKSLFLNFFKQIIDVHDEISETGQMKFMMNILKLETNIKTIVEMTLKTEDQSIIDFSERIVSSVIKSYFDSSLDIQHLDQMNTHYSDEEKQYLKFIKMLMWSLDHKNFSQLVIINDALRHAQDVSLIIDDVKYNETNKVNFNIKLISILQMVEEIIFRKSKQDRLFLDEQFYQILARLLILFDERQIMYFDQPSPNILESERQSISLNLEGSEVENIRLDSKDTIKARDFEFILGGPLRIILSFLLQMMRKYQDNEHQFDWLMQMMRFLIFRDESDFINQFRVQTNTYHLTMNKNERKIPLFKLIFGSTEKIKNMNFKLTVYDLTRMYIEKQGEYLNQRETMTSCPGFIAFLLVSELYEIIRRKLIQEYNDQENLLKQRNLQSVILKLFDLLYQILKEYYQIKDLEGMDELSMGQLVLTILHPHLKENLFHQMRQPFLQSQDNHKIFFLSKPYHPEIIDYQELDDNMKDSYFRMKTRSPMHSEIQSNIEENNTVMKSQIVMEENTIKSVYENEEDQLFRRADLEKSDIETEIEQRQYLNAYNEVRPNEMFQDQVMEHFSKLYSQLNKIFDTVLPNSDPEQISQSVKQIKQVYFDSKPAMQLMQCIRQVSTEKFRESLQQIFSSYKSQNEIYNKIIKSDEEIDAYYQKHKMKVQRTPKLEPDRSWMTSQNANLGQSQNMLSSQRILNQSQNVHQKNDINIADSFTTSQIQDNFTQKLPIKRVESVDSLNTFEIYSDNGQVRGDSILKQGTGPGGKQDREHRTLQYYYTKYQYWKIVKRLEEDQSSMWYDNLEQIRKDYADLKEIYDLITAPKKNTHNNNNQEEFKSKSVINDPQRTPRTMQQANSKKRQYDHFVRQRRNADSWGRMFLLKPDRRYKQTNFWMTHMYFIHDFMKSMLAVGFLEDSDFSDAQTLINNLLMENAQRQVDEYNESLGNTQEAGTNLDFMNASLESFRQSPQSEQLKKLREMLINKIEQNDFLYSLMSNPDSIIDQIHDRHYKGPYDFHNIEYSLDQLEFDIQYIAVEGPYFGRFYISNQYIMFKSKCEPLDPEKFKFALHLDQQMRKKDKIWHYNEIEQIFKRRFLLVHQACEIFTKEKKSYFFNFFNEENCHLFFQRIKEIYQRNKYSKAEIITNPRDEFRKKEFKNKWLKGEISNQQFLLLVNKYSGRSFNDLTQYPIFPWVLKDQHSSSYSELKDKINNNPGEVLRDLTFTTGAITEFKRQNAINQYRKDEDAVQIYGNEKFHLKFGYSNKMFSLAYLIRLEPFTDSFIQVNKSLDNPDRIMYSIGDQYHSVETDPQNNSELTPEFFYLPEILRNHNLNHFGRNREGTCVNEVILPPWAKNEHDFVRINREVLDSKIITSKLPFWLDMIFGAKQAKEECYNIFYCYAYENYVGVKSNRDQMEVANIDTIKEFMQVPYQLFKDVLATEKTFKIIFGGQMVSGQVSGQLPSSQQIPQHQIDDMESLETNQTEFGKNKSKAEKGQSGLKKFFFKQPPQQVTSRVQTQNPASSSHQVIIGRNQPASSLIRRFLEKPKPKDSEINNICEEHKISDPNRQVIHMLLSLNKCLVFVSDRFQNEGFGNGYISVAGCRESFSQDELKPLCNLGIRIQNLKGDLSAVFQTTTPIKNTQKYPLIYIGQNLDNTIKVFDLNVKKGQPQLVYQESVNNNVVNVIKFSQDSKYFITGDQDGVIHHYCRDTEDIYDYQSSALASSAPMPKFDQKNPAFPYILKYKIQDHMAAVIGVDINMTLDMYATASSDGNIFLRCLRTSQLWKVIPASILQVPHIQVVSLKISLHGYVIIVIKTTHETHIYVYSINGDILTQQIKANNVFELKYVQLSQAEDHLIWVINRKNKNTDIEWNGQNSKNSISTRQNKPTMMPAIRCFTMNQDESKLNLFLANQLIYCFDESKEQIIKQLDDFGLT</sequence>